<evidence type="ECO:0000256" key="13">
    <source>
        <dbReference type="SAM" id="MobiDB-lite"/>
    </source>
</evidence>
<evidence type="ECO:0000256" key="3">
    <source>
        <dbReference type="ARBA" id="ARBA00006991"/>
    </source>
</evidence>
<keyword evidence="9" id="KW-0238">DNA-binding</keyword>
<dbReference type="InterPro" id="IPR050331">
    <property type="entry name" value="Zinc_finger"/>
</dbReference>
<feature type="domain" description="C2H2-type" evidence="14">
    <location>
        <begin position="179"/>
        <end position="207"/>
    </location>
</feature>
<evidence type="ECO:0000256" key="2">
    <source>
        <dbReference type="ARBA" id="ARBA00004123"/>
    </source>
</evidence>
<feature type="domain" description="C2H2-type" evidence="14">
    <location>
        <begin position="264"/>
        <end position="291"/>
    </location>
</feature>
<feature type="domain" description="C2H2-type" evidence="14">
    <location>
        <begin position="208"/>
        <end position="235"/>
    </location>
</feature>
<feature type="domain" description="C2H2-type" evidence="14">
    <location>
        <begin position="1259"/>
        <end position="1286"/>
    </location>
</feature>
<dbReference type="FunFam" id="3.30.160.60:FF:000912">
    <property type="entry name" value="Zinc finger protein 660"/>
    <property type="match status" value="1"/>
</dbReference>
<dbReference type="GO" id="GO:0008270">
    <property type="term" value="F:zinc ion binding"/>
    <property type="evidence" value="ECO:0007669"/>
    <property type="project" value="UniProtKB-KW"/>
</dbReference>
<dbReference type="FunFam" id="3.30.160.60:FF:001480">
    <property type="entry name" value="Si:cabz01071911.3"/>
    <property type="match status" value="1"/>
</dbReference>
<evidence type="ECO:0000313" key="16">
    <source>
        <dbReference type="Proteomes" id="UP001286313"/>
    </source>
</evidence>
<dbReference type="GO" id="GO:0000122">
    <property type="term" value="P:negative regulation of transcription by RNA polymerase II"/>
    <property type="evidence" value="ECO:0007669"/>
    <property type="project" value="UniProtKB-ARBA"/>
</dbReference>
<dbReference type="FunFam" id="3.30.160.60:FF:000097">
    <property type="entry name" value="Zinc finger protein"/>
    <property type="match status" value="1"/>
</dbReference>
<feature type="compositionally biased region" description="Basic and acidic residues" evidence="13">
    <location>
        <begin position="71"/>
        <end position="86"/>
    </location>
</feature>
<feature type="domain" description="C2H2-type" evidence="14">
    <location>
        <begin position="1147"/>
        <end position="1174"/>
    </location>
</feature>
<evidence type="ECO:0000256" key="4">
    <source>
        <dbReference type="ARBA" id="ARBA00022723"/>
    </source>
</evidence>
<keyword evidence="8" id="KW-0805">Transcription regulation</keyword>
<dbReference type="InterPro" id="IPR036236">
    <property type="entry name" value="Znf_C2H2_sf"/>
</dbReference>
<dbReference type="FunFam" id="3.30.160.60:FF:002343">
    <property type="entry name" value="Zinc finger protein 33A"/>
    <property type="match status" value="1"/>
</dbReference>
<dbReference type="FunFam" id="3.30.160.60:FF:001732">
    <property type="entry name" value="Zgc:162936"/>
    <property type="match status" value="1"/>
</dbReference>
<evidence type="ECO:0000256" key="9">
    <source>
        <dbReference type="ARBA" id="ARBA00023125"/>
    </source>
</evidence>
<dbReference type="SMART" id="SM00355">
    <property type="entry name" value="ZnF_C2H2"/>
    <property type="match status" value="21"/>
</dbReference>
<evidence type="ECO:0000313" key="15">
    <source>
        <dbReference type="EMBL" id="KAK3879972.1"/>
    </source>
</evidence>
<organism evidence="15 16">
    <name type="scientific">Petrolisthes cinctipes</name>
    <name type="common">Flat porcelain crab</name>
    <dbReference type="NCBI Taxonomy" id="88211"/>
    <lineage>
        <taxon>Eukaryota</taxon>
        <taxon>Metazoa</taxon>
        <taxon>Ecdysozoa</taxon>
        <taxon>Arthropoda</taxon>
        <taxon>Crustacea</taxon>
        <taxon>Multicrustacea</taxon>
        <taxon>Malacostraca</taxon>
        <taxon>Eumalacostraca</taxon>
        <taxon>Eucarida</taxon>
        <taxon>Decapoda</taxon>
        <taxon>Pleocyemata</taxon>
        <taxon>Anomura</taxon>
        <taxon>Galatheoidea</taxon>
        <taxon>Porcellanidae</taxon>
        <taxon>Petrolisthes</taxon>
    </lineage>
</organism>
<dbReference type="FunFam" id="3.30.160.60:FF:000110">
    <property type="entry name" value="Zinc finger protein-like"/>
    <property type="match status" value="1"/>
</dbReference>
<dbReference type="GO" id="GO:0045893">
    <property type="term" value="P:positive regulation of DNA-templated transcription"/>
    <property type="evidence" value="ECO:0007669"/>
    <property type="project" value="UniProtKB-ARBA"/>
</dbReference>
<keyword evidence="10" id="KW-0804">Transcription</keyword>
<keyword evidence="5" id="KW-0677">Repeat</keyword>
<evidence type="ECO:0000256" key="10">
    <source>
        <dbReference type="ARBA" id="ARBA00023163"/>
    </source>
</evidence>
<dbReference type="InterPro" id="IPR013087">
    <property type="entry name" value="Znf_C2H2_type"/>
</dbReference>
<feature type="domain" description="C2H2-type" evidence="14">
    <location>
        <begin position="320"/>
        <end position="347"/>
    </location>
</feature>
<feature type="domain" description="C2H2-type" evidence="14">
    <location>
        <begin position="348"/>
        <end position="371"/>
    </location>
</feature>
<dbReference type="GO" id="GO:0045595">
    <property type="term" value="P:regulation of cell differentiation"/>
    <property type="evidence" value="ECO:0007669"/>
    <property type="project" value="UniProtKB-ARBA"/>
</dbReference>
<feature type="domain" description="C2H2-type" evidence="14">
    <location>
        <begin position="916"/>
        <end position="943"/>
    </location>
</feature>
<dbReference type="Proteomes" id="UP001286313">
    <property type="component" value="Unassembled WGS sequence"/>
</dbReference>
<evidence type="ECO:0000256" key="11">
    <source>
        <dbReference type="ARBA" id="ARBA00023242"/>
    </source>
</evidence>
<dbReference type="FunFam" id="3.30.160.60:FF:000446">
    <property type="entry name" value="Zinc finger protein"/>
    <property type="match status" value="2"/>
</dbReference>
<protein>
    <recommendedName>
        <fullName evidence="14">C2H2-type domain-containing protein</fullName>
    </recommendedName>
</protein>
<dbReference type="GO" id="GO:0005694">
    <property type="term" value="C:chromosome"/>
    <property type="evidence" value="ECO:0007669"/>
    <property type="project" value="UniProtKB-ARBA"/>
</dbReference>
<feature type="domain" description="C2H2-type" evidence="14">
    <location>
        <begin position="944"/>
        <end position="975"/>
    </location>
</feature>
<dbReference type="SUPFAM" id="SSF57667">
    <property type="entry name" value="beta-beta-alpha zinc fingers"/>
    <property type="match status" value="11"/>
</dbReference>
<dbReference type="FunFam" id="3.30.160.60:FF:000100">
    <property type="entry name" value="Zinc finger 45-like"/>
    <property type="match status" value="1"/>
</dbReference>
<name>A0AAE1FSX2_PETCI</name>
<feature type="region of interest" description="Disordered" evidence="13">
    <location>
        <begin position="63"/>
        <end position="88"/>
    </location>
</feature>
<comment type="caution">
    <text evidence="15">The sequence shown here is derived from an EMBL/GenBank/DDBJ whole genome shotgun (WGS) entry which is preliminary data.</text>
</comment>
<feature type="domain" description="C2H2-type" evidence="14">
    <location>
        <begin position="743"/>
        <end position="770"/>
    </location>
</feature>
<dbReference type="Pfam" id="PF00096">
    <property type="entry name" value="zf-C2H2"/>
    <property type="match status" value="10"/>
</dbReference>
<evidence type="ECO:0000259" key="14">
    <source>
        <dbReference type="PROSITE" id="PS50157"/>
    </source>
</evidence>
<feature type="domain" description="C2H2-type" evidence="14">
    <location>
        <begin position="1175"/>
        <end position="1202"/>
    </location>
</feature>
<feature type="domain" description="C2H2-type" evidence="14">
    <location>
        <begin position="98"/>
        <end position="125"/>
    </location>
</feature>
<dbReference type="Pfam" id="PF13912">
    <property type="entry name" value="zf-C2H2_6"/>
    <property type="match status" value="1"/>
</dbReference>
<evidence type="ECO:0000256" key="7">
    <source>
        <dbReference type="ARBA" id="ARBA00022833"/>
    </source>
</evidence>
<comment type="function">
    <text evidence="1">May be involved in transcriptional regulation.</text>
</comment>
<feature type="domain" description="C2H2-type" evidence="14">
    <location>
        <begin position="292"/>
        <end position="319"/>
    </location>
</feature>
<evidence type="ECO:0000256" key="6">
    <source>
        <dbReference type="ARBA" id="ARBA00022771"/>
    </source>
</evidence>
<feature type="domain" description="C2H2-type" evidence="14">
    <location>
        <begin position="236"/>
        <end position="263"/>
    </location>
</feature>
<dbReference type="FunFam" id="3.30.160.60:FF:000012">
    <property type="entry name" value="RB-associated KRAB zinc finger protein-like"/>
    <property type="match status" value="1"/>
</dbReference>
<accession>A0AAE1FSX2</accession>
<keyword evidence="6 12" id="KW-0863">Zinc-finger</keyword>
<dbReference type="EMBL" id="JAWQEG010001371">
    <property type="protein sequence ID" value="KAK3879972.1"/>
    <property type="molecule type" value="Genomic_DNA"/>
</dbReference>
<feature type="domain" description="C2H2-type" evidence="14">
    <location>
        <begin position="1119"/>
        <end position="1146"/>
    </location>
</feature>
<keyword evidence="7" id="KW-0862">Zinc</keyword>
<dbReference type="GO" id="GO:0043565">
    <property type="term" value="F:sequence-specific DNA binding"/>
    <property type="evidence" value="ECO:0007669"/>
    <property type="project" value="UniProtKB-ARBA"/>
</dbReference>
<dbReference type="Gene3D" id="3.30.160.60">
    <property type="entry name" value="Classic Zinc Finger"/>
    <property type="match status" value="17"/>
</dbReference>
<reference evidence="15" key="1">
    <citation type="submission" date="2023-10" db="EMBL/GenBank/DDBJ databases">
        <title>Genome assemblies of two species of porcelain crab, Petrolisthes cinctipes and Petrolisthes manimaculis (Anomura: Porcellanidae).</title>
        <authorList>
            <person name="Angst P."/>
        </authorList>
    </citation>
    <scope>NUCLEOTIDE SEQUENCE</scope>
    <source>
        <strain evidence="15">PB745_01</strain>
        <tissue evidence="15">Gill</tissue>
    </source>
</reference>
<comment type="subcellular location">
    <subcellularLocation>
        <location evidence="2">Nucleus</location>
    </subcellularLocation>
</comment>
<keyword evidence="11" id="KW-0539">Nucleus</keyword>
<dbReference type="GO" id="GO:0005634">
    <property type="term" value="C:nucleus"/>
    <property type="evidence" value="ECO:0007669"/>
    <property type="project" value="UniProtKB-SubCell"/>
</dbReference>
<sequence>MESMIEAEVVISADLFSGEFVDNLSESKTNPDRNYDDDIIYDTNFGVSETVLIDDGSQEYLGSCRNTRPVGTDRDVGKRQNKRDSQDEYGEAATARVYECGECNATFRRKTLLLNHEKKHRSGPPYLCESCSVSYDNEDDLFDHREGGCQRSTVNKPPATRYINRKQQSKGRRTTGKKFACRHCTQNFTSVCNRNDHELNIHERLRPYSCDQCGKTFYRKFNLHVHRAKHSTERPHVCQVCNKKFKSTVYLRMHMKLHTNEKPFMCHICGKVFRTASGLETHHTVHTQESKFTCKFCGQGYRYRASLFLHMRKHNGQRPYQCSECSAAFMVKSHLTDHFRIHSGDRPFQCEICNLSFPRPIGLKKHLISHTRAGVDVNIDDVLYRAKLKANMKPRIPVVNLSRQNARCTDDIQEDRTEDSEELLSNSVNCNDCLLVVTITSTGDGSTCSYNITRVSATTNTSMESDNINNALLYKNCNIQDESIYVYRNDLVGNERFEEHLPLILSINETAGSETEYNSSDLVHVTDIEQINMVGLTTVDGVITDSGGYCDNVISTEFVAVSEGGTETKCIITDNGEYCENVNADLVPVLEVGGETANLMPVSNVYNETALLEHSLNNLLISHQEITVMREAEMNVGEGNLNARIPSQQHYLLPQPGSGNVMTRDSETNIPGKQSKIVPGGVTNALSIEFNTGLSVELRSALPGGVNSIAPLEFMNATPKEVNNSGVRVFANDNSKSIRKPLKKCQYCSRSYRYPALLTAHEENHRVQQRLRLVRSPLPEKENNSMRLSGQNSIDEGSCSDSSVIDSVLPFKCDKCTSCFSFRSELRKHVKLHSVKYQYTCGKCKQVFQQEAFLARHQCGQISGISRQGNQTVKPLHNTNNYTEGGEYKCSECGKVFEKRFILEVHYRKHTGNRPFACGLCGDRFISATHRRVHYRLHTGERPFSCVSCGKSFMRKYRLEQHTQTCKALPIKETPIECTGTLEIKGTDTKLDCEREVAYNSEKHQASGIHITKLTKVGDAKQTSITISPHGIEEISTISLDVPTNSEEVQMIELDITLNEEKENMGNGGLINNIFENVNAGEETVSRLYQLKTSKFPEASCYKSLLQSSKPKKNLQGMFQCSVCPKTFKFYSFLLSHTRIHTGEKPFQCHLCSKAFSKKSNMVMHMRIHTSDRPYLCDHCGKDFKYKSSLDVHTRTHTQETPYSCQLCGKKFRYEASMYVHTKRHTGDKAFKCDVCMKAFVTKRDLQCHHQTHSGEKPYRCNYCQRRFSVHRHLTKHLMSHTGENTVWPSTEQGLGTLT</sequence>
<proteinExistence type="inferred from homology"/>
<evidence type="ECO:0000256" key="1">
    <source>
        <dbReference type="ARBA" id="ARBA00003767"/>
    </source>
</evidence>
<feature type="domain" description="C2H2-type" evidence="14">
    <location>
        <begin position="811"/>
        <end position="838"/>
    </location>
</feature>
<dbReference type="FunFam" id="3.30.160.60:FF:000624">
    <property type="entry name" value="zinc finger protein 697"/>
    <property type="match status" value="1"/>
</dbReference>
<keyword evidence="16" id="KW-1185">Reference proteome</keyword>
<dbReference type="PANTHER" id="PTHR16515">
    <property type="entry name" value="PR DOMAIN ZINC FINGER PROTEIN"/>
    <property type="match status" value="1"/>
</dbReference>
<keyword evidence="4" id="KW-0479">Metal-binding</keyword>
<comment type="similarity">
    <text evidence="3">Belongs to the krueppel C2H2-type zinc-finger protein family.</text>
</comment>
<feature type="domain" description="C2H2-type" evidence="14">
    <location>
        <begin position="888"/>
        <end position="915"/>
    </location>
</feature>
<evidence type="ECO:0000256" key="12">
    <source>
        <dbReference type="PROSITE-ProRule" id="PRU00042"/>
    </source>
</evidence>
<gene>
    <name evidence="15" type="ORF">Pcinc_015499</name>
</gene>
<dbReference type="GO" id="GO:0048598">
    <property type="term" value="P:embryonic morphogenesis"/>
    <property type="evidence" value="ECO:0007669"/>
    <property type="project" value="UniProtKB-ARBA"/>
</dbReference>
<dbReference type="PROSITE" id="PS50157">
    <property type="entry name" value="ZINC_FINGER_C2H2_2"/>
    <property type="match status" value="19"/>
</dbReference>
<feature type="domain" description="C2H2-type" evidence="14">
    <location>
        <begin position="1231"/>
        <end position="1258"/>
    </location>
</feature>
<dbReference type="PANTHER" id="PTHR16515:SF35">
    <property type="entry name" value="FEZ FAMILY ZINC FINGER PROTEIN 2"/>
    <property type="match status" value="1"/>
</dbReference>
<evidence type="ECO:0000256" key="5">
    <source>
        <dbReference type="ARBA" id="ARBA00022737"/>
    </source>
</evidence>
<evidence type="ECO:0000256" key="8">
    <source>
        <dbReference type="ARBA" id="ARBA00023015"/>
    </source>
</evidence>
<feature type="domain" description="C2H2-type" evidence="14">
    <location>
        <begin position="1203"/>
        <end position="1230"/>
    </location>
</feature>
<dbReference type="PROSITE" id="PS00028">
    <property type="entry name" value="ZINC_FINGER_C2H2_1"/>
    <property type="match status" value="18"/>
</dbReference>